<dbReference type="GO" id="GO:0010492">
    <property type="term" value="P:maintenance of shoot apical meristem identity"/>
    <property type="evidence" value="ECO:0007669"/>
    <property type="project" value="TreeGrafter"/>
</dbReference>
<dbReference type="GO" id="GO:0008270">
    <property type="term" value="F:zinc ion binding"/>
    <property type="evidence" value="ECO:0007669"/>
    <property type="project" value="UniProtKB-KW"/>
</dbReference>
<dbReference type="CDD" id="cd15612">
    <property type="entry name" value="PHD_OBE1_like"/>
    <property type="match status" value="1"/>
</dbReference>
<dbReference type="EMBL" id="JACMSC010000003">
    <property type="protein sequence ID" value="KAG6529422.1"/>
    <property type="molecule type" value="Genomic_DNA"/>
</dbReference>
<keyword evidence="6" id="KW-0539">Nucleus</keyword>
<feature type="domain" description="Oberon-like PHD finger" evidence="9">
    <location>
        <begin position="871"/>
        <end position="993"/>
    </location>
</feature>
<keyword evidence="4" id="KW-0862">Zinc</keyword>
<evidence type="ECO:0000313" key="11">
    <source>
        <dbReference type="EMBL" id="KAG6529422.1"/>
    </source>
</evidence>
<reference evidence="11 12" key="1">
    <citation type="submission" date="2020-08" db="EMBL/GenBank/DDBJ databases">
        <title>Plant Genome Project.</title>
        <authorList>
            <person name="Zhang R.-G."/>
        </authorList>
    </citation>
    <scope>NUCLEOTIDE SEQUENCE [LARGE SCALE GENOMIC DNA]</scope>
    <source>
        <tissue evidence="11">Rhizome</tissue>
    </source>
</reference>
<protein>
    <recommendedName>
        <fullName evidence="13">Protein OBERON 4</fullName>
    </recommendedName>
</protein>
<dbReference type="GO" id="GO:0010071">
    <property type="term" value="P:root meristem specification"/>
    <property type="evidence" value="ECO:0007669"/>
    <property type="project" value="TreeGrafter"/>
</dbReference>
<gene>
    <name evidence="11" type="ORF">ZIOFF_011620</name>
</gene>
<evidence type="ECO:0000259" key="9">
    <source>
        <dbReference type="Pfam" id="PF07227"/>
    </source>
</evidence>
<evidence type="ECO:0000256" key="6">
    <source>
        <dbReference type="ARBA" id="ARBA00023242"/>
    </source>
</evidence>
<keyword evidence="3" id="KW-0863">Zinc-finger</keyword>
<proteinExistence type="predicted"/>
<feature type="compositionally biased region" description="Basic and acidic residues" evidence="8">
    <location>
        <begin position="73"/>
        <end position="91"/>
    </location>
</feature>
<dbReference type="GO" id="GO:0010468">
    <property type="term" value="P:regulation of gene expression"/>
    <property type="evidence" value="ECO:0007669"/>
    <property type="project" value="TreeGrafter"/>
</dbReference>
<feature type="region of interest" description="Disordered" evidence="8">
    <location>
        <begin position="24"/>
        <end position="230"/>
    </location>
</feature>
<feature type="compositionally biased region" description="Polar residues" evidence="8">
    <location>
        <begin position="715"/>
        <end position="724"/>
    </location>
</feature>
<accession>A0A8J5HYI0</accession>
<dbReference type="InterPro" id="IPR004082">
    <property type="entry name" value="OBERON"/>
</dbReference>
<dbReference type="OrthoDB" id="784473at2759"/>
<keyword evidence="2" id="KW-0479">Metal-binding</keyword>
<dbReference type="Pfam" id="PF07227">
    <property type="entry name" value="PHD_Oberon"/>
    <property type="match status" value="1"/>
</dbReference>
<evidence type="ECO:0000256" key="1">
    <source>
        <dbReference type="ARBA" id="ARBA00004123"/>
    </source>
</evidence>
<comment type="subcellular location">
    <subcellularLocation>
        <location evidence="1">Nucleus</location>
    </subcellularLocation>
</comment>
<evidence type="ECO:0000256" key="8">
    <source>
        <dbReference type="SAM" id="MobiDB-lite"/>
    </source>
</evidence>
<organism evidence="11 12">
    <name type="scientific">Zingiber officinale</name>
    <name type="common">Ginger</name>
    <name type="synonym">Amomum zingiber</name>
    <dbReference type="NCBI Taxonomy" id="94328"/>
    <lineage>
        <taxon>Eukaryota</taxon>
        <taxon>Viridiplantae</taxon>
        <taxon>Streptophyta</taxon>
        <taxon>Embryophyta</taxon>
        <taxon>Tracheophyta</taxon>
        <taxon>Spermatophyta</taxon>
        <taxon>Magnoliopsida</taxon>
        <taxon>Liliopsida</taxon>
        <taxon>Zingiberales</taxon>
        <taxon>Zingiberaceae</taxon>
        <taxon>Zingiber</taxon>
    </lineage>
</organism>
<evidence type="ECO:0008006" key="13">
    <source>
        <dbReference type="Google" id="ProtNLM"/>
    </source>
</evidence>
<feature type="coiled-coil region" evidence="7">
    <location>
        <begin position="1112"/>
        <end position="1139"/>
    </location>
</feature>
<dbReference type="GO" id="GO:0010078">
    <property type="term" value="P:maintenance of root meristem identity"/>
    <property type="evidence" value="ECO:0007669"/>
    <property type="project" value="TreeGrafter"/>
</dbReference>
<evidence type="ECO:0000313" key="12">
    <source>
        <dbReference type="Proteomes" id="UP000734854"/>
    </source>
</evidence>
<feature type="domain" description="Oberon coiled-coil region" evidence="10">
    <location>
        <begin position="1105"/>
        <end position="1206"/>
    </location>
</feature>
<dbReference type="Pfam" id="PF16312">
    <property type="entry name" value="Oberon_cc"/>
    <property type="match status" value="1"/>
</dbReference>
<dbReference type="InterPro" id="IPR032881">
    <property type="entry name" value="Oberon-like_PHD"/>
</dbReference>
<evidence type="ECO:0000259" key="10">
    <source>
        <dbReference type="Pfam" id="PF16312"/>
    </source>
</evidence>
<dbReference type="InterPro" id="IPR047578">
    <property type="entry name" value="OBE1-like_PHD"/>
</dbReference>
<feature type="compositionally biased region" description="Basic and acidic residues" evidence="8">
    <location>
        <begin position="174"/>
        <end position="208"/>
    </location>
</feature>
<feature type="compositionally biased region" description="Basic and acidic residues" evidence="8">
    <location>
        <begin position="105"/>
        <end position="133"/>
    </location>
</feature>
<evidence type="ECO:0000256" key="2">
    <source>
        <dbReference type="ARBA" id="ARBA00022723"/>
    </source>
</evidence>
<name>A0A8J5HYI0_ZINOF</name>
<evidence type="ECO:0000256" key="7">
    <source>
        <dbReference type="SAM" id="Coils"/>
    </source>
</evidence>
<dbReference type="AlphaFoldDB" id="A0A8J5HYI0"/>
<keyword evidence="12" id="KW-1185">Reference proteome</keyword>
<evidence type="ECO:0000256" key="5">
    <source>
        <dbReference type="ARBA" id="ARBA00023054"/>
    </source>
</evidence>
<sequence>MKRRRSSAHEERLEDCASEKLRWEDFPRRGRQPDRSSSHRRLSYSRPDGAWKPGEFSYDQGYDEEPALRRRYGHDSEHFDRRKGYDRHGDRQMLALSTRGSYGSERMHRTESFSGIRREFPKGSRSDRDRPRGEGCGSWSSWRSRSSKDLSGQEVRKSPSIYSDLAGRRSHAAPSDDHRKKVNSRDSSRVEQWRKEETRAGKRSREIGSEMEEGELEPEAGNVEPPSIGSKLAAMLGSDYCENRDSVNNSTHGEVSRKQEVLSEAMRLDADDNVVIGEGKEGKLANSLIYDGNATAEVNDDQSDVVKKMAEDRWDGEGSAEDANEDKGIEGELCRTNPEVCNEGSLCLQLEDEDLVHNHREQAVDEEARAMASPTHHIQEENSEVNKEENKYDEAKVDVMQKHEMVCSISPLQEEKPMEEAQCNAATLEIIENAGKVETKIVHATDNGQDRGAEAVIQTKHDTGTQLEVIEKEQSFFDLETHPNDSVIHNDDKLVILMLSRDQSSEMHLDKDKNLAISHSTKADILNNGDSLEGPRRRGLELVFPSKPNQEENSHSSSKDAGNIAVKELKSEPLDLSLSLPGGFSYHSKPKHENSSCAEGIKSLSSALRTKSDEFGTSISFASSQTVLHDPSCVTQNSPFLQDNSVGSHATSGGVNQILSRTTLQAHTSRNIKKNRSGPPFHSVQMNVNSSHTSFLSMSDPHSFKPNSLFRPSSLPRQTSPTNSHDSHDSRSQPTKEIGQVAVERSSGTNQWNGEQLLLNGLSATEKIVYKIVSQPLYLNGRMLQEMSEHSVAYLKESICEMLTNEDKTSLLHLFQEALQRSDMIIETLRDCPQVLLEILVTIKTGCIDFIQKTNSLPSCSLIEIFLNLKCQNLSCGSLLPVDNCDCKMCIKKVGFCSACMCLVCSKFDNASNTCSWVGCDMCLHWCHTDCALRDFHIRNGHISLGEGFSEMQFHCFACGHPSEMFGFVKEVFVTCAKDWKAETLTKELQYVSRIFSASNDARDRRLHELADQMLLNLENNVNHSEVLSQVMAFLSESGFSIKNNPLLFTPTKAKNEAIQNNARSCPERLQSFMLENACVFENTGPISITEFDQTGRKAGETAVSLKKALAVDELERIIKFKEAEAKMYQQHADDARNEAVSLRHIVMARSLKIDEDYANQIEKLRLGESEERRREKLNQLQATEKTHQEYCNMKMRMEAGMKNLLLKMEATRQNLNV</sequence>
<keyword evidence="5 7" id="KW-0175">Coiled coil</keyword>
<feature type="compositionally biased region" description="Acidic residues" evidence="8">
    <location>
        <begin position="209"/>
        <end position="218"/>
    </location>
</feature>
<comment type="caution">
    <text evidence="11">The sequence shown here is derived from an EMBL/GenBank/DDBJ whole genome shotgun (WGS) entry which is preliminary data.</text>
</comment>
<dbReference type="Proteomes" id="UP000734854">
    <property type="component" value="Unassembled WGS sequence"/>
</dbReference>
<dbReference type="PANTHER" id="PTHR21736">
    <property type="entry name" value="VERNALIZATION-INSENSITIVE PROTEIN 3"/>
    <property type="match status" value="1"/>
</dbReference>
<dbReference type="GO" id="GO:0005634">
    <property type="term" value="C:nucleus"/>
    <property type="evidence" value="ECO:0007669"/>
    <property type="project" value="UniProtKB-SubCell"/>
</dbReference>
<feature type="compositionally biased region" description="Basic and acidic residues" evidence="8">
    <location>
        <begin position="24"/>
        <end position="37"/>
    </location>
</feature>
<dbReference type="InterPro" id="IPR032535">
    <property type="entry name" value="Oberon_CC"/>
</dbReference>
<evidence type="ECO:0000256" key="4">
    <source>
        <dbReference type="ARBA" id="ARBA00022833"/>
    </source>
</evidence>
<evidence type="ECO:0000256" key="3">
    <source>
        <dbReference type="ARBA" id="ARBA00022771"/>
    </source>
</evidence>
<dbReference type="PANTHER" id="PTHR21736:SF20">
    <property type="entry name" value="PROTEIN OBERON 4"/>
    <property type="match status" value="1"/>
</dbReference>
<feature type="region of interest" description="Disordered" evidence="8">
    <location>
        <begin position="706"/>
        <end position="736"/>
    </location>
</feature>